<keyword evidence="4 6" id="KW-0472">Membrane</keyword>
<evidence type="ECO:0000256" key="1">
    <source>
        <dbReference type="ARBA" id="ARBA00004141"/>
    </source>
</evidence>
<dbReference type="GO" id="GO:0016020">
    <property type="term" value="C:membrane"/>
    <property type="evidence" value="ECO:0007669"/>
    <property type="project" value="InterPro"/>
</dbReference>
<feature type="region of interest" description="Disordered" evidence="5">
    <location>
        <begin position="60"/>
        <end position="84"/>
    </location>
</feature>
<proteinExistence type="predicted"/>
<dbReference type="PANTHER" id="PTHR31218">
    <property type="entry name" value="WAT1-RELATED PROTEIN"/>
    <property type="match status" value="1"/>
</dbReference>
<evidence type="ECO:0000313" key="7">
    <source>
        <dbReference type="EMBL" id="KAK0576669.1"/>
    </source>
</evidence>
<name>A0AA39V287_ACESA</name>
<keyword evidence="2 6" id="KW-0812">Transmembrane</keyword>
<reference evidence="7" key="1">
    <citation type="journal article" date="2022" name="Plant J.">
        <title>Strategies of tolerance reflected in two North American maple genomes.</title>
        <authorList>
            <person name="McEvoy S.L."/>
            <person name="Sezen U.U."/>
            <person name="Trouern-Trend A."/>
            <person name="McMahon S.M."/>
            <person name="Schaberg P.G."/>
            <person name="Yang J."/>
            <person name="Wegrzyn J.L."/>
            <person name="Swenson N.G."/>
        </authorList>
    </citation>
    <scope>NUCLEOTIDE SEQUENCE</scope>
    <source>
        <strain evidence="7">NS2018</strain>
    </source>
</reference>
<organism evidence="7 8">
    <name type="scientific">Acer saccharum</name>
    <name type="common">Sugar maple</name>
    <dbReference type="NCBI Taxonomy" id="4024"/>
    <lineage>
        <taxon>Eukaryota</taxon>
        <taxon>Viridiplantae</taxon>
        <taxon>Streptophyta</taxon>
        <taxon>Embryophyta</taxon>
        <taxon>Tracheophyta</taxon>
        <taxon>Spermatophyta</taxon>
        <taxon>Magnoliopsida</taxon>
        <taxon>eudicotyledons</taxon>
        <taxon>Gunneridae</taxon>
        <taxon>Pentapetalae</taxon>
        <taxon>rosids</taxon>
        <taxon>malvids</taxon>
        <taxon>Sapindales</taxon>
        <taxon>Sapindaceae</taxon>
        <taxon>Hippocastanoideae</taxon>
        <taxon>Acereae</taxon>
        <taxon>Acer</taxon>
    </lineage>
</organism>
<sequence length="84" mass="8864">MKIRDTVIVTAFNPFCMILVATLGSIILAEKLHLGSIIGGMIIAVGLYSVVWGKSKDYSASSSTTKAADDTKQLPNSSKSDDAT</sequence>
<evidence type="ECO:0000256" key="5">
    <source>
        <dbReference type="SAM" id="MobiDB-lite"/>
    </source>
</evidence>
<dbReference type="AlphaFoldDB" id="A0AA39V287"/>
<keyword evidence="3 6" id="KW-1133">Transmembrane helix</keyword>
<keyword evidence="8" id="KW-1185">Reference proteome</keyword>
<evidence type="ECO:0008006" key="9">
    <source>
        <dbReference type="Google" id="ProtNLM"/>
    </source>
</evidence>
<evidence type="ECO:0000256" key="6">
    <source>
        <dbReference type="SAM" id="Phobius"/>
    </source>
</evidence>
<dbReference type="SUPFAM" id="SSF103481">
    <property type="entry name" value="Multidrug resistance efflux transporter EmrE"/>
    <property type="match status" value="1"/>
</dbReference>
<evidence type="ECO:0000313" key="8">
    <source>
        <dbReference type="Proteomes" id="UP001168877"/>
    </source>
</evidence>
<comment type="subcellular location">
    <subcellularLocation>
        <location evidence="1">Membrane</location>
        <topology evidence="1">Multi-pass membrane protein</topology>
    </subcellularLocation>
</comment>
<gene>
    <name evidence="7" type="ORF">LWI29_021595</name>
</gene>
<accession>A0AA39V287</accession>
<protein>
    <recommendedName>
        <fullName evidence="9">WAT1-related protein</fullName>
    </recommendedName>
</protein>
<evidence type="ECO:0000256" key="2">
    <source>
        <dbReference type="ARBA" id="ARBA00022692"/>
    </source>
</evidence>
<feature type="transmembrane region" description="Helical" evidence="6">
    <location>
        <begin position="34"/>
        <end position="53"/>
    </location>
</feature>
<dbReference type="EMBL" id="JAUESC010000386">
    <property type="protein sequence ID" value="KAK0576669.1"/>
    <property type="molecule type" value="Genomic_DNA"/>
</dbReference>
<feature type="transmembrane region" description="Helical" evidence="6">
    <location>
        <begin position="7"/>
        <end position="28"/>
    </location>
</feature>
<reference evidence="7" key="2">
    <citation type="submission" date="2023-06" db="EMBL/GenBank/DDBJ databases">
        <authorList>
            <person name="Swenson N.G."/>
            <person name="Wegrzyn J.L."/>
            <person name="Mcevoy S.L."/>
        </authorList>
    </citation>
    <scope>NUCLEOTIDE SEQUENCE</scope>
    <source>
        <strain evidence="7">NS2018</strain>
        <tissue evidence="7">Leaf</tissue>
    </source>
</reference>
<evidence type="ECO:0000256" key="4">
    <source>
        <dbReference type="ARBA" id="ARBA00023136"/>
    </source>
</evidence>
<comment type="caution">
    <text evidence="7">The sequence shown here is derived from an EMBL/GenBank/DDBJ whole genome shotgun (WGS) entry which is preliminary data.</text>
</comment>
<dbReference type="GO" id="GO:0022857">
    <property type="term" value="F:transmembrane transporter activity"/>
    <property type="evidence" value="ECO:0007669"/>
    <property type="project" value="InterPro"/>
</dbReference>
<dbReference type="InterPro" id="IPR037185">
    <property type="entry name" value="EmrE-like"/>
</dbReference>
<evidence type="ECO:0000256" key="3">
    <source>
        <dbReference type="ARBA" id="ARBA00022989"/>
    </source>
</evidence>
<dbReference type="Proteomes" id="UP001168877">
    <property type="component" value="Unassembled WGS sequence"/>
</dbReference>
<dbReference type="InterPro" id="IPR030184">
    <property type="entry name" value="WAT1-related"/>
</dbReference>